<proteinExistence type="predicted"/>
<dbReference type="Gene3D" id="3.40.50.1820">
    <property type="entry name" value="alpha/beta hydrolase"/>
    <property type="match status" value="1"/>
</dbReference>
<evidence type="ECO:0000256" key="2">
    <source>
        <dbReference type="SAM" id="SignalP"/>
    </source>
</evidence>
<gene>
    <name evidence="4" type="ORF">PG997_003377</name>
</gene>
<organism evidence="4 5">
    <name type="scientific">Apiospora hydei</name>
    <dbReference type="NCBI Taxonomy" id="1337664"/>
    <lineage>
        <taxon>Eukaryota</taxon>
        <taxon>Fungi</taxon>
        <taxon>Dikarya</taxon>
        <taxon>Ascomycota</taxon>
        <taxon>Pezizomycotina</taxon>
        <taxon>Sordariomycetes</taxon>
        <taxon>Xylariomycetidae</taxon>
        <taxon>Amphisphaeriales</taxon>
        <taxon>Apiosporaceae</taxon>
        <taxon>Apiospora</taxon>
    </lineage>
</organism>
<dbReference type="PANTHER" id="PTHR33428">
    <property type="entry name" value="CHLOROPHYLLASE-2, CHLOROPLASTIC"/>
    <property type="match status" value="1"/>
</dbReference>
<dbReference type="SUPFAM" id="SSF53474">
    <property type="entry name" value="alpha/beta-Hydrolases"/>
    <property type="match status" value="1"/>
</dbReference>
<dbReference type="InterPro" id="IPR035971">
    <property type="entry name" value="CBD_sf"/>
</dbReference>
<dbReference type="GeneID" id="92040752"/>
<evidence type="ECO:0000313" key="5">
    <source>
        <dbReference type="Proteomes" id="UP001433268"/>
    </source>
</evidence>
<dbReference type="SMART" id="SM00236">
    <property type="entry name" value="fCBD"/>
    <property type="match status" value="1"/>
</dbReference>
<dbReference type="RefSeq" id="XP_066671310.1">
    <property type="nucleotide sequence ID" value="XM_066807692.1"/>
</dbReference>
<evidence type="ECO:0000259" key="3">
    <source>
        <dbReference type="PROSITE" id="PS51164"/>
    </source>
</evidence>
<dbReference type="PANTHER" id="PTHR33428:SF14">
    <property type="entry name" value="CARBOXYLESTERASE TYPE B DOMAIN-CONTAINING PROTEIN"/>
    <property type="match status" value="1"/>
</dbReference>
<dbReference type="PROSITE" id="PS51164">
    <property type="entry name" value="CBM1_2"/>
    <property type="match status" value="1"/>
</dbReference>
<name>A0ABR1WZ23_9PEZI</name>
<dbReference type="SUPFAM" id="SSF57180">
    <property type="entry name" value="Cellulose-binding domain"/>
    <property type="match status" value="1"/>
</dbReference>
<feature type="domain" description="CBM1" evidence="3">
    <location>
        <begin position="21"/>
        <end position="57"/>
    </location>
</feature>
<dbReference type="Proteomes" id="UP001433268">
    <property type="component" value="Unassembled WGS sequence"/>
</dbReference>
<feature type="signal peptide" evidence="2">
    <location>
        <begin position="1"/>
        <end position="21"/>
    </location>
</feature>
<keyword evidence="5" id="KW-1185">Reference proteome</keyword>
<keyword evidence="1 2" id="KW-0732">Signal</keyword>
<evidence type="ECO:0000313" key="4">
    <source>
        <dbReference type="EMBL" id="KAK8088416.1"/>
    </source>
</evidence>
<comment type="caution">
    <text evidence="4">The sequence shown here is derived from an EMBL/GenBank/DDBJ whole genome shotgun (WGS) entry which is preliminary data.</text>
</comment>
<sequence length="308" mass="31897">MGGKFVCTLIAAVSLAQGTVAAQPVWGQCGGQGWAGDTTCESGSACVSQNPWYCSGGGGSQTTSVAATYSVDPTLPDHTIYRPVDMNAFDKMPVMVWGNGACSANSLSHQNFLLEIASWGVIAIVSGTPNNGGGTTAQQMTNGITWAVDNAGKGTYAHMDTSRIAAAGMSCGGIEAYAQAFDSRVTTIGIFNSGQYDAGGTNNVLPRLTKPIFFFLGGPSDIAYNNGMRDYAAVPAGLPTWVGNYPVGHGGTYGDPKGGKFGTAGQHWARWVLRGDTSAASYFTGSGAQQDGWTVESKSLNNLQTTPI</sequence>
<accession>A0ABR1WZ23</accession>
<dbReference type="Pfam" id="PF00734">
    <property type="entry name" value="CBM_1"/>
    <property type="match status" value="1"/>
</dbReference>
<evidence type="ECO:0000256" key="1">
    <source>
        <dbReference type="ARBA" id="ARBA00022729"/>
    </source>
</evidence>
<protein>
    <recommendedName>
        <fullName evidence="3">CBM1 domain-containing protein</fullName>
    </recommendedName>
</protein>
<dbReference type="InterPro" id="IPR029058">
    <property type="entry name" value="AB_hydrolase_fold"/>
</dbReference>
<dbReference type="EMBL" id="JAQQWN010000004">
    <property type="protein sequence ID" value="KAK8088416.1"/>
    <property type="molecule type" value="Genomic_DNA"/>
</dbReference>
<reference evidence="4 5" key="1">
    <citation type="submission" date="2023-01" db="EMBL/GenBank/DDBJ databases">
        <title>Analysis of 21 Apiospora genomes using comparative genomics revels a genus with tremendous synthesis potential of carbohydrate active enzymes and secondary metabolites.</title>
        <authorList>
            <person name="Sorensen T."/>
        </authorList>
    </citation>
    <scope>NUCLEOTIDE SEQUENCE [LARGE SCALE GENOMIC DNA]</scope>
    <source>
        <strain evidence="4 5">CBS 114990</strain>
    </source>
</reference>
<dbReference type="InterPro" id="IPR000254">
    <property type="entry name" value="CBD"/>
</dbReference>
<feature type="chain" id="PRO_5047326165" description="CBM1 domain-containing protein" evidence="2">
    <location>
        <begin position="22"/>
        <end position="308"/>
    </location>
</feature>